<dbReference type="InterPro" id="IPR003661">
    <property type="entry name" value="HisK_dim/P_dom"/>
</dbReference>
<name>A0A1G9P9U2_9EURY</name>
<evidence type="ECO:0000256" key="7">
    <source>
        <dbReference type="ARBA" id="ARBA00022741"/>
    </source>
</evidence>
<dbReference type="EC" id="2.7.13.3" evidence="3"/>
<feature type="transmembrane region" description="Helical" evidence="14">
    <location>
        <begin position="31"/>
        <end position="50"/>
    </location>
</feature>
<feature type="transmembrane region" description="Helical" evidence="14">
    <location>
        <begin position="70"/>
        <end position="88"/>
    </location>
</feature>
<accession>A0A1G9P9U2</accession>
<sequence>MPSPLVFLSLLAGITTLALTVFALRNRDEPGAPSFAVFTFGAAVWSLSYAGALVTFDPAARELFEISNEIGQALVAPAWLMFALGYTGRSEVVTRRVVAALAVVPVVTTVLVATNDAHHLMWANYHVEPAFGAATVLYDPGPWYYLHAAYGYLLIGTGVALIGEMLLSQGAFYREQALAMLVGSLVPTVAHVKRTFVVGPYPQINFTPIALAVTGLAFGYALFRFELFGLTPTTRRLGRRAAIDDVGVGVVIVNPEGRIVEVNRKAQDVLEMSTDELLERRLGDLVPGFGLEADGGSPKTVLTAGDDRRTYELTTSAIADQHDRLVGHTVTLNDITEREQRRQRLEVLNRVLRHNLRNDMTVVLGYAQTLEETLPESEARMASTIERKARSLVDMSEKARKLEQLIESPGDPTRVDVASLLRAVCDELGDAFPAATVTADLPDELVVRTVPDVLDAVVENLVENAIEHNDVDAPQVWVSAAVDGGGLVVTVADDGPGIPDHELDTIDAGTETPLQHGSGIGLWLVHWGVRSLGGGLSFETGTATDGHDDSRGTTATVRLPVR</sequence>
<dbReference type="CDD" id="cd00130">
    <property type="entry name" value="PAS"/>
    <property type="match status" value="1"/>
</dbReference>
<dbReference type="GO" id="GO:0000156">
    <property type="term" value="F:phosphorelay response regulator activity"/>
    <property type="evidence" value="ECO:0007669"/>
    <property type="project" value="TreeGrafter"/>
</dbReference>
<feature type="transmembrane region" description="Helical" evidence="14">
    <location>
        <begin position="144"/>
        <end position="166"/>
    </location>
</feature>
<keyword evidence="8" id="KW-0418">Kinase</keyword>
<keyword evidence="12 14" id="KW-0472">Membrane</keyword>
<dbReference type="Pfam" id="PF16927">
    <property type="entry name" value="HisKA_7TM"/>
    <property type="match status" value="1"/>
</dbReference>
<dbReference type="Proteomes" id="UP000199451">
    <property type="component" value="Unassembled WGS sequence"/>
</dbReference>
<dbReference type="InterPro" id="IPR035965">
    <property type="entry name" value="PAS-like_dom_sf"/>
</dbReference>
<comment type="catalytic activity">
    <reaction evidence="1">
        <text>ATP + protein L-histidine = ADP + protein N-phospho-L-histidine.</text>
        <dbReference type="EC" id="2.7.13.3"/>
    </reaction>
</comment>
<protein>
    <recommendedName>
        <fullName evidence="3">histidine kinase</fullName>
        <ecNumber evidence="3">2.7.13.3</ecNumber>
    </recommendedName>
</protein>
<dbReference type="InterPro" id="IPR013767">
    <property type="entry name" value="PAS_fold"/>
</dbReference>
<evidence type="ECO:0000313" key="17">
    <source>
        <dbReference type="Proteomes" id="UP000199451"/>
    </source>
</evidence>
<dbReference type="InterPro" id="IPR004358">
    <property type="entry name" value="Sig_transdc_His_kin-like_C"/>
</dbReference>
<dbReference type="PANTHER" id="PTHR42878">
    <property type="entry name" value="TWO-COMPONENT HISTIDINE KINASE"/>
    <property type="match status" value="1"/>
</dbReference>
<gene>
    <name evidence="16" type="ORF">SAMN04487949_0299</name>
</gene>
<evidence type="ECO:0000256" key="11">
    <source>
        <dbReference type="ARBA" id="ARBA00023012"/>
    </source>
</evidence>
<evidence type="ECO:0000256" key="13">
    <source>
        <dbReference type="SAM" id="MobiDB-lite"/>
    </source>
</evidence>
<dbReference type="OrthoDB" id="327291at2157"/>
<evidence type="ECO:0000256" key="5">
    <source>
        <dbReference type="ARBA" id="ARBA00022679"/>
    </source>
</evidence>
<feature type="transmembrane region" description="Helical" evidence="14">
    <location>
        <begin position="97"/>
        <end position="114"/>
    </location>
</feature>
<dbReference type="PRINTS" id="PR00344">
    <property type="entry name" value="BCTRLSENSOR"/>
</dbReference>
<dbReference type="Pfam" id="PF00989">
    <property type="entry name" value="PAS"/>
    <property type="match status" value="1"/>
</dbReference>
<dbReference type="SMART" id="SM00387">
    <property type="entry name" value="HATPase_c"/>
    <property type="match status" value="1"/>
</dbReference>
<evidence type="ECO:0000256" key="14">
    <source>
        <dbReference type="SAM" id="Phobius"/>
    </source>
</evidence>
<feature type="transmembrane region" description="Helical" evidence="14">
    <location>
        <begin position="6"/>
        <end position="24"/>
    </location>
</feature>
<evidence type="ECO:0000313" key="16">
    <source>
        <dbReference type="EMBL" id="SDL95548.1"/>
    </source>
</evidence>
<dbReference type="AlphaFoldDB" id="A0A1G9P9U2"/>
<dbReference type="InterPro" id="IPR036890">
    <property type="entry name" value="HATPase_C_sf"/>
</dbReference>
<dbReference type="SUPFAM" id="SSF55874">
    <property type="entry name" value="ATPase domain of HSP90 chaperone/DNA topoisomerase II/histidine kinase"/>
    <property type="match status" value="1"/>
</dbReference>
<evidence type="ECO:0000256" key="4">
    <source>
        <dbReference type="ARBA" id="ARBA00022553"/>
    </source>
</evidence>
<comment type="subcellular location">
    <subcellularLocation>
        <location evidence="2">Membrane</location>
        <topology evidence="2">Multi-pass membrane protein</topology>
    </subcellularLocation>
</comment>
<evidence type="ECO:0000256" key="10">
    <source>
        <dbReference type="ARBA" id="ARBA00022989"/>
    </source>
</evidence>
<dbReference type="GO" id="GO:0000155">
    <property type="term" value="F:phosphorelay sensor kinase activity"/>
    <property type="evidence" value="ECO:0007669"/>
    <property type="project" value="InterPro"/>
</dbReference>
<dbReference type="InterPro" id="IPR005467">
    <property type="entry name" value="His_kinase_dom"/>
</dbReference>
<dbReference type="InterPro" id="IPR003594">
    <property type="entry name" value="HATPase_dom"/>
</dbReference>
<keyword evidence="6 14" id="KW-0812">Transmembrane</keyword>
<dbReference type="SMART" id="SM00091">
    <property type="entry name" value="PAS"/>
    <property type="match status" value="1"/>
</dbReference>
<dbReference type="SMART" id="SM00388">
    <property type="entry name" value="HisKA"/>
    <property type="match status" value="1"/>
</dbReference>
<evidence type="ECO:0000256" key="6">
    <source>
        <dbReference type="ARBA" id="ARBA00022692"/>
    </source>
</evidence>
<reference evidence="17" key="1">
    <citation type="submission" date="2016-10" db="EMBL/GenBank/DDBJ databases">
        <authorList>
            <person name="Varghese N."/>
            <person name="Submissions S."/>
        </authorList>
    </citation>
    <scope>NUCLEOTIDE SEQUENCE [LARGE SCALE GENOMIC DNA]</scope>
    <source>
        <strain evidence="17">CGMCC 1.10119</strain>
    </source>
</reference>
<evidence type="ECO:0000256" key="1">
    <source>
        <dbReference type="ARBA" id="ARBA00000085"/>
    </source>
</evidence>
<keyword evidence="5" id="KW-0808">Transferase</keyword>
<dbReference type="InterPro" id="IPR050351">
    <property type="entry name" value="BphY/WalK/GraS-like"/>
</dbReference>
<evidence type="ECO:0000256" key="9">
    <source>
        <dbReference type="ARBA" id="ARBA00022840"/>
    </source>
</evidence>
<dbReference type="RefSeq" id="WP_089693369.1">
    <property type="nucleotide sequence ID" value="NZ_FNHL01000001.1"/>
</dbReference>
<feature type="transmembrane region" description="Helical" evidence="14">
    <location>
        <begin position="209"/>
        <end position="230"/>
    </location>
</feature>
<dbReference type="InterPro" id="IPR031621">
    <property type="entry name" value="HisKA_7TM"/>
</dbReference>
<feature type="domain" description="Histidine kinase" evidence="15">
    <location>
        <begin position="351"/>
        <end position="562"/>
    </location>
</feature>
<keyword evidence="17" id="KW-1185">Reference proteome</keyword>
<keyword evidence="4" id="KW-0597">Phosphoprotein</keyword>
<dbReference type="EMBL" id="FNHL01000001">
    <property type="protein sequence ID" value="SDL95548.1"/>
    <property type="molecule type" value="Genomic_DNA"/>
</dbReference>
<keyword evidence="11" id="KW-0902">Two-component regulatory system</keyword>
<dbReference type="GO" id="GO:0016020">
    <property type="term" value="C:membrane"/>
    <property type="evidence" value="ECO:0007669"/>
    <property type="project" value="UniProtKB-SubCell"/>
</dbReference>
<evidence type="ECO:0000256" key="12">
    <source>
        <dbReference type="ARBA" id="ARBA00023136"/>
    </source>
</evidence>
<keyword evidence="7" id="KW-0547">Nucleotide-binding</keyword>
<dbReference type="CDD" id="cd00082">
    <property type="entry name" value="HisKA"/>
    <property type="match status" value="1"/>
</dbReference>
<dbReference type="PROSITE" id="PS50109">
    <property type="entry name" value="HIS_KIN"/>
    <property type="match status" value="1"/>
</dbReference>
<dbReference type="GO" id="GO:0005524">
    <property type="term" value="F:ATP binding"/>
    <property type="evidence" value="ECO:0007669"/>
    <property type="project" value="UniProtKB-KW"/>
</dbReference>
<dbReference type="Gene3D" id="3.30.450.20">
    <property type="entry name" value="PAS domain"/>
    <property type="match status" value="1"/>
</dbReference>
<dbReference type="GO" id="GO:0007234">
    <property type="term" value="P:osmosensory signaling via phosphorelay pathway"/>
    <property type="evidence" value="ECO:0007669"/>
    <property type="project" value="TreeGrafter"/>
</dbReference>
<evidence type="ECO:0000256" key="3">
    <source>
        <dbReference type="ARBA" id="ARBA00012438"/>
    </source>
</evidence>
<dbReference type="Pfam" id="PF00512">
    <property type="entry name" value="HisKA"/>
    <property type="match status" value="1"/>
</dbReference>
<dbReference type="CDD" id="cd00075">
    <property type="entry name" value="HATPase"/>
    <property type="match status" value="1"/>
</dbReference>
<dbReference type="Gene3D" id="3.30.565.10">
    <property type="entry name" value="Histidine kinase-like ATPase, C-terminal domain"/>
    <property type="match status" value="1"/>
</dbReference>
<dbReference type="Pfam" id="PF02518">
    <property type="entry name" value="HATPase_c"/>
    <property type="match status" value="1"/>
</dbReference>
<keyword evidence="10 14" id="KW-1133">Transmembrane helix</keyword>
<organism evidence="16 17">
    <name type="scientific">Halogranum gelatinilyticum</name>
    <dbReference type="NCBI Taxonomy" id="660521"/>
    <lineage>
        <taxon>Archaea</taxon>
        <taxon>Methanobacteriati</taxon>
        <taxon>Methanobacteriota</taxon>
        <taxon>Stenosarchaea group</taxon>
        <taxon>Halobacteria</taxon>
        <taxon>Halobacteriales</taxon>
        <taxon>Haloferacaceae</taxon>
    </lineage>
</organism>
<dbReference type="GO" id="GO:0006355">
    <property type="term" value="P:regulation of DNA-templated transcription"/>
    <property type="evidence" value="ECO:0007669"/>
    <property type="project" value="InterPro"/>
</dbReference>
<dbReference type="SUPFAM" id="SSF55785">
    <property type="entry name" value="PYP-like sensor domain (PAS domain)"/>
    <property type="match status" value="1"/>
</dbReference>
<evidence type="ECO:0000259" key="15">
    <source>
        <dbReference type="PROSITE" id="PS50109"/>
    </source>
</evidence>
<dbReference type="PANTHER" id="PTHR42878:SF7">
    <property type="entry name" value="SENSOR HISTIDINE KINASE GLRK"/>
    <property type="match status" value="1"/>
</dbReference>
<evidence type="ECO:0000256" key="8">
    <source>
        <dbReference type="ARBA" id="ARBA00022777"/>
    </source>
</evidence>
<dbReference type="STRING" id="660521.SAMN04487949_0299"/>
<feature type="region of interest" description="Disordered" evidence="13">
    <location>
        <begin position="540"/>
        <end position="562"/>
    </location>
</feature>
<evidence type="ECO:0000256" key="2">
    <source>
        <dbReference type="ARBA" id="ARBA00004141"/>
    </source>
</evidence>
<keyword evidence="9" id="KW-0067">ATP-binding</keyword>
<dbReference type="InterPro" id="IPR000014">
    <property type="entry name" value="PAS"/>
</dbReference>
<proteinExistence type="predicted"/>
<dbReference type="NCBIfam" id="TIGR00229">
    <property type="entry name" value="sensory_box"/>
    <property type="match status" value="1"/>
</dbReference>
<dbReference type="GO" id="GO:0030295">
    <property type="term" value="F:protein kinase activator activity"/>
    <property type="evidence" value="ECO:0007669"/>
    <property type="project" value="TreeGrafter"/>
</dbReference>